<dbReference type="PANTHER" id="PTHR46579:SF1">
    <property type="entry name" value="F5_8 TYPE C DOMAIN-CONTAINING PROTEIN"/>
    <property type="match status" value="1"/>
</dbReference>
<gene>
    <name evidence="1" type="ORF">BT96DRAFT_823148</name>
</gene>
<evidence type="ECO:0000313" key="1">
    <source>
        <dbReference type="EMBL" id="KAE9397539.1"/>
    </source>
</evidence>
<reference evidence="1" key="1">
    <citation type="journal article" date="2019" name="Environ. Microbiol.">
        <title>Fungal ecological strategies reflected in gene transcription - a case study of two litter decomposers.</title>
        <authorList>
            <person name="Barbi F."/>
            <person name="Kohler A."/>
            <person name="Barry K."/>
            <person name="Baskaran P."/>
            <person name="Daum C."/>
            <person name="Fauchery L."/>
            <person name="Ihrmark K."/>
            <person name="Kuo A."/>
            <person name="LaButti K."/>
            <person name="Lipzen A."/>
            <person name="Morin E."/>
            <person name="Grigoriev I.V."/>
            <person name="Henrissat B."/>
            <person name="Lindahl B."/>
            <person name="Martin F."/>
        </authorList>
    </citation>
    <scope>NUCLEOTIDE SEQUENCE</scope>
    <source>
        <strain evidence="1">JB14</strain>
    </source>
</reference>
<dbReference type="PANTHER" id="PTHR46579">
    <property type="entry name" value="F5/8 TYPE C DOMAIN-CONTAINING PROTEIN-RELATED"/>
    <property type="match status" value="1"/>
</dbReference>
<dbReference type="OrthoDB" id="2404451at2759"/>
<organism evidence="1 2">
    <name type="scientific">Gymnopus androsaceus JB14</name>
    <dbReference type="NCBI Taxonomy" id="1447944"/>
    <lineage>
        <taxon>Eukaryota</taxon>
        <taxon>Fungi</taxon>
        <taxon>Dikarya</taxon>
        <taxon>Basidiomycota</taxon>
        <taxon>Agaricomycotina</taxon>
        <taxon>Agaricomycetes</taxon>
        <taxon>Agaricomycetidae</taxon>
        <taxon>Agaricales</taxon>
        <taxon>Marasmiineae</taxon>
        <taxon>Omphalotaceae</taxon>
        <taxon>Gymnopus</taxon>
    </lineage>
</organism>
<keyword evidence="2" id="KW-1185">Reference proteome</keyword>
<name>A0A6A4HGC0_9AGAR</name>
<evidence type="ECO:0000313" key="2">
    <source>
        <dbReference type="Proteomes" id="UP000799118"/>
    </source>
</evidence>
<protein>
    <submittedName>
        <fullName evidence="1">Uncharacterized protein</fullName>
    </submittedName>
</protein>
<dbReference type="EMBL" id="ML769495">
    <property type="protein sequence ID" value="KAE9397539.1"/>
    <property type="molecule type" value="Genomic_DNA"/>
</dbReference>
<accession>A0A6A4HGC0</accession>
<dbReference type="Proteomes" id="UP000799118">
    <property type="component" value="Unassembled WGS sequence"/>
</dbReference>
<proteinExistence type="predicted"/>
<dbReference type="AlphaFoldDB" id="A0A6A4HGC0"/>
<sequence>MQKFSLHAYAILVFGDMPAIAKLMRMKGVNSIHPCCACNITAIFNHDLLAGGKKTYYTPLWRPAAAGECYNPSSLPLRTHDEFVRQATQVSEALNATVKKEQAKQFGINGLPILSSLSSLSFPSSFPHDFMHILENIIPMLVNLWTGSFKGLDDGKEDYLLASSVWSAIRAACTKSSQTTPSSFGCQVPNIDTECHFFKAETWLLFATILGPVLLQGRFKKKVYYDHFVLFVKLINKCMQFHLTTEEIDSIEQGFILWVEKYEWYIKFAFLVSIVAENI</sequence>